<name>A0A844ZY04_9SPHN</name>
<dbReference type="AlphaFoldDB" id="A0A844ZY04"/>
<dbReference type="EMBL" id="WTYH01000001">
    <property type="protein sequence ID" value="MXO92122.1"/>
    <property type="molecule type" value="Genomic_DNA"/>
</dbReference>
<dbReference type="Proteomes" id="UP000460626">
    <property type="component" value="Unassembled WGS sequence"/>
</dbReference>
<keyword evidence="2" id="KW-1185">Reference proteome</keyword>
<sequence length="63" mass="6798">MDNADEAKLKHELGNALQKTQALESLVERAADQLDALADADCAEPAKAKAHEQAERLRKVLGS</sequence>
<dbReference type="RefSeq" id="WP_131451513.1">
    <property type="nucleotide sequence ID" value="NZ_BMJK01000001.1"/>
</dbReference>
<evidence type="ECO:0000313" key="2">
    <source>
        <dbReference type="Proteomes" id="UP000460626"/>
    </source>
</evidence>
<reference evidence="1 2" key="1">
    <citation type="submission" date="2019-12" db="EMBL/GenBank/DDBJ databases">
        <title>Genomic-based taxomic classification of the family Erythrobacteraceae.</title>
        <authorList>
            <person name="Xu L."/>
        </authorList>
    </citation>
    <scope>NUCLEOTIDE SEQUENCE [LARGE SCALE GENOMIC DNA]</scope>
    <source>
        <strain evidence="1 2">RC4-10-4</strain>
    </source>
</reference>
<comment type="caution">
    <text evidence="1">The sequence shown here is derived from an EMBL/GenBank/DDBJ whole genome shotgun (WGS) entry which is preliminary data.</text>
</comment>
<accession>A0A844ZY04</accession>
<protein>
    <submittedName>
        <fullName evidence="1">Uncharacterized protein</fullName>
    </submittedName>
</protein>
<evidence type="ECO:0000313" key="1">
    <source>
        <dbReference type="EMBL" id="MXO92122.1"/>
    </source>
</evidence>
<gene>
    <name evidence="1" type="ORF">GRI62_00690</name>
</gene>
<organism evidence="1 2">
    <name type="scientific">Aurantiacibacter arachoides</name>
    <dbReference type="NCBI Taxonomy" id="1850444"/>
    <lineage>
        <taxon>Bacteria</taxon>
        <taxon>Pseudomonadati</taxon>
        <taxon>Pseudomonadota</taxon>
        <taxon>Alphaproteobacteria</taxon>
        <taxon>Sphingomonadales</taxon>
        <taxon>Erythrobacteraceae</taxon>
        <taxon>Aurantiacibacter</taxon>
    </lineage>
</organism>
<proteinExistence type="predicted"/>